<dbReference type="KEGG" id="htq:FRZ44_19050"/>
<dbReference type="Gene3D" id="3.30.1360.40">
    <property type="match status" value="1"/>
</dbReference>
<reference evidence="5 6" key="1">
    <citation type="submission" date="2019-08" db="EMBL/GenBank/DDBJ databases">
        <title>Hyperibacter terrae gen. nov., sp. nov. and Hyperibacter viscosus sp. nov., two new members in the family Rhodospirillaceae isolated from the rhizosphere of Hypericum perforatum.</title>
        <authorList>
            <person name="Noviana Z."/>
        </authorList>
    </citation>
    <scope>NUCLEOTIDE SEQUENCE [LARGE SCALE GENOMIC DNA]</scope>
    <source>
        <strain evidence="5 6">R5913</strain>
    </source>
</reference>
<accession>A0A5J6MK03</accession>
<dbReference type="SUPFAM" id="SSF50891">
    <property type="entry name" value="Cyclophilin-like"/>
    <property type="match status" value="1"/>
</dbReference>
<dbReference type="SUPFAM" id="SSF160467">
    <property type="entry name" value="PH0987 N-terminal domain-like"/>
    <property type="match status" value="1"/>
</dbReference>
<dbReference type="EMBL" id="CP042906">
    <property type="protein sequence ID" value="QEX16610.1"/>
    <property type="molecule type" value="Genomic_DNA"/>
</dbReference>
<keyword evidence="6" id="KW-1185">Reference proteome</keyword>
<dbReference type="RefSeq" id="WP_151176948.1">
    <property type="nucleotide sequence ID" value="NZ_CP042906.1"/>
</dbReference>
<keyword evidence="3" id="KW-0067">ATP-binding</keyword>
<dbReference type="Pfam" id="PF02682">
    <property type="entry name" value="CT_C_D"/>
    <property type="match status" value="1"/>
</dbReference>
<evidence type="ECO:0000259" key="4">
    <source>
        <dbReference type="SMART" id="SM00796"/>
    </source>
</evidence>
<evidence type="ECO:0000313" key="5">
    <source>
        <dbReference type="EMBL" id="QEX16610.1"/>
    </source>
</evidence>
<dbReference type="PANTHER" id="PTHR34698">
    <property type="entry name" value="5-OXOPROLINASE SUBUNIT B"/>
    <property type="match status" value="1"/>
</dbReference>
<dbReference type="InterPro" id="IPR029000">
    <property type="entry name" value="Cyclophilin-like_dom_sf"/>
</dbReference>
<gene>
    <name evidence="5" type="ORF">FRZ44_19050</name>
</gene>
<organism evidence="5 6">
    <name type="scientific">Hypericibacter terrae</name>
    <dbReference type="NCBI Taxonomy" id="2602015"/>
    <lineage>
        <taxon>Bacteria</taxon>
        <taxon>Pseudomonadati</taxon>
        <taxon>Pseudomonadota</taxon>
        <taxon>Alphaproteobacteria</taxon>
        <taxon>Rhodospirillales</taxon>
        <taxon>Dongiaceae</taxon>
        <taxon>Hypericibacter</taxon>
    </lineage>
</organism>
<feature type="domain" description="Carboxyltransferase" evidence="4">
    <location>
        <begin position="6"/>
        <end position="233"/>
    </location>
</feature>
<dbReference type="OrthoDB" id="9760256at2"/>
<evidence type="ECO:0000256" key="1">
    <source>
        <dbReference type="ARBA" id="ARBA00022741"/>
    </source>
</evidence>
<dbReference type="InterPro" id="IPR003833">
    <property type="entry name" value="CT_C_D"/>
</dbReference>
<evidence type="ECO:0000313" key="6">
    <source>
        <dbReference type="Proteomes" id="UP000326202"/>
    </source>
</evidence>
<name>A0A5J6MK03_9PROT</name>
<dbReference type="PANTHER" id="PTHR34698:SF2">
    <property type="entry name" value="5-OXOPROLINASE SUBUNIT B"/>
    <property type="match status" value="1"/>
</dbReference>
<dbReference type="Gene3D" id="2.40.100.10">
    <property type="entry name" value="Cyclophilin-like"/>
    <property type="match status" value="1"/>
</dbReference>
<dbReference type="SMART" id="SM00796">
    <property type="entry name" value="AHS1"/>
    <property type="match status" value="1"/>
</dbReference>
<dbReference type="InterPro" id="IPR010016">
    <property type="entry name" value="PxpB"/>
</dbReference>
<evidence type="ECO:0000256" key="3">
    <source>
        <dbReference type="ARBA" id="ARBA00022840"/>
    </source>
</evidence>
<protein>
    <submittedName>
        <fullName evidence="5">Allophanate hydrolase</fullName>
    </submittedName>
</protein>
<evidence type="ECO:0000256" key="2">
    <source>
        <dbReference type="ARBA" id="ARBA00022801"/>
    </source>
</evidence>
<sequence length="292" mass="33492">MIYDRPRFAPGGDRIIEFELGDEMSFELNFLVHTLARRIRESRVKGVIELIPEMASIQVSYDPDLISYRDLTEELLTLRASIGDLSSLELASRIYYVPILYFDPWTRECTEDYRAKLAEKEPDPDLLVRMNGLKDRAHLKQVHSGTEYWVAALGFWPGLCSLMPLDPRCRLTAPKYNPPRTWTPKGTIGLGGALTCIYPDQTPGGYQIFARTPMPIWDRLQRLKAFKSSLALFKAGDRVRFVPVDRAEYDEIAARVDDGSYEHQFADYQKFSIRGYQSWLAEIASPQREAAQ</sequence>
<dbReference type="GO" id="GO:0005524">
    <property type="term" value="F:ATP binding"/>
    <property type="evidence" value="ECO:0007669"/>
    <property type="project" value="UniProtKB-KW"/>
</dbReference>
<proteinExistence type="predicted"/>
<keyword evidence="1" id="KW-0547">Nucleotide-binding</keyword>
<dbReference type="Proteomes" id="UP000326202">
    <property type="component" value="Chromosome"/>
</dbReference>
<dbReference type="GO" id="GO:0016787">
    <property type="term" value="F:hydrolase activity"/>
    <property type="evidence" value="ECO:0007669"/>
    <property type="project" value="UniProtKB-KW"/>
</dbReference>
<dbReference type="AlphaFoldDB" id="A0A5J6MK03"/>
<keyword evidence="2 5" id="KW-0378">Hydrolase</keyword>